<name>E1ZN80_CHLVA</name>
<organism evidence="3">
    <name type="scientific">Chlorella variabilis</name>
    <name type="common">Green alga</name>
    <dbReference type="NCBI Taxonomy" id="554065"/>
    <lineage>
        <taxon>Eukaryota</taxon>
        <taxon>Viridiplantae</taxon>
        <taxon>Chlorophyta</taxon>
        <taxon>core chlorophytes</taxon>
        <taxon>Trebouxiophyceae</taxon>
        <taxon>Chlorellales</taxon>
        <taxon>Chlorellaceae</taxon>
        <taxon>Chlorella clade</taxon>
        <taxon>Chlorella</taxon>
    </lineage>
</organism>
<feature type="region of interest" description="Disordered" evidence="1">
    <location>
        <begin position="1"/>
        <end position="37"/>
    </location>
</feature>
<dbReference type="RefSeq" id="XP_005844654.1">
    <property type="nucleotide sequence ID" value="XM_005844592.1"/>
</dbReference>
<dbReference type="InParanoid" id="E1ZN80"/>
<feature type="compositionally biased region" description="Low complexity" evidence="1">
    <location>
        <begin position="11"/>
        <end position="37"/>
    </location>
</feature>
<sequence>MQATCTTRTLASSAQPVVASAANGRPPRPSYAARRSSVSSSAMAGSMSLGSSTWTDVPSTYTMADSPDALKDFATLQAMMDEIQKNIVARQDKISLLSEEVKLLRGRMGLAESRMGGRDWALPAASAAGSSQQASLILSQLQGGAGVGADASFLESLLSDKALQSSTASYALAVAAIIFTGGVAAPVVEEKLGLGAAAYYDYVASQDLPVTLAEVDPITSAVAGGAVGVLTAQLLEEAKARQRRSA</sequence>
<dbReference type="AlphaFoldDB" id="E1ZN80"/>
<gene>
    <name evidence="2" type="ORF">CHLNCDRAFT_138526</name>
</gene>
<accession>E1ZN80</accession>
<dbReference type="KEGG" id="cvr:CHLNCDRAFT_138526"/>
<keyword evidence="3" id="KW-1185">Reference proteome</keyword>
<feature type="compositionally biased region" description="Polar residues" evidence="1">
    <location>
        <begin position="1"/>
        <end position="10"/>
    </location>
</feature>
<dbReference type="OrthoDB" id="513551at2759"/>
<dbReference type="GeneID" id="17352089"/>
<evidence type="ECO:0000256" key="1">
    <source>
        <dbReference type="SAM" id="MobiDB-lite"/>
    </source>
</evidence>
<dbReference type="EMBL" id="GL433855">
    <property type="protein sequence ID" value="EFN52552.1"/>
    <property type="molecule type" value="Genomic_DNA"/>
</dbReference>
<reference evidence="2 3" key="1">
    <citation type="journal article" date="2010" name="Plant Cell">
        <title>The Chlorella variabilis NC64A genome reveals adaptation to photosymbiosis, coevolution with viruses, and cryptic sex.</title>
        <authorList>
            <person name="Blanc G."/>
            <person name="Duncan G."/>
            <person name="Agarkova I."/>
            <person name="Borodovsky M."/>
            <person name="Gurnon J."/>
            <person name="Kuo A."/>
            <person name="Lindquist E."/>
            <person name="Lucas S."/>
            <person name="Pangilinan J."/>
            <person name="Polle J."/>
            <person name="Salamov A."/>
            <person name="Terry A."/>
            <person name="Yamada T."/>
            <person name="Dunigan D.D."/>
            <person name="Grigoriev I.V."/>
            <person name="Claverie J.M."/>
            <person name="Van Etten J.L."/>
        </authorList>
    </citation>
    <scope>NUCLEOTIDE SEQUENCE [LARGE SCALE GENOMIC DNA]</scope>
    <source>
        <strain evidence="2 3">NC64A</strain>
    </source>
</reference>
<evidence type="ECO:0000313" key="3">
    <source>
        <dbReference type="Proteomes" id="UP000008141"/>
    </source>
</evidence>
<protein>
    <submittedName>
        <fullName evidence="2">Uncharacterized protein</fullName>
    </submittedName>
</protein>
<proteinExistence type="predicted"/>
<evidence type="ECO:0000313" key="2">
    <source>
        <dbReference type="EMBL" id="EFN52552.1"/>
    </source>
</evidence>
<dbReference type="Proteomes" id="UP000008141">
    <property type="component" value="Unassembled WGS sequence"/>
</dbReference>
<dbReference type="STRING" id="554065.E1ZN80"/>